<dbReference type="InterPro" id="IPR015943">
    <property type="entry name" value="WD40/YVTN_repeat-like_dom_sf"/>
</dbReference>
<evidence type="ECO:0000256" key="7">
    <source>
        <dbReference type="ARBA" id="ARBA00022833"/>
    </source>
</evidence>
<evidence type="ECO:0000256" key="12">
    <source>
        <dbReference type="ARBA" id="ARBA00040134"/>
    </source>
</evidence>
<feature type="domain" description="RSE1/DDB1/CPSF1 first beta-propeller" evidence="19">
    <location>
        <begin position="339"/>
        <end position="707"/>
    </location>
</feature>
<dbReference type="GO" id="GO:0006397">
    <property type="term" value="P:mRNA processing"/>
    <property type="evidence" value="ECO:0007669"/>
    <property type="project" value="UniProtKB-KW"/>
</dbReference>
<evidence type="ECO:0000256" key="5">
    <source>
        <dbReference type="ARBA" id="ARBA00022723"/>
    </source>
</evidence>
<dbReference type="Gene3D" id="2.130.10.10">
    <property type="entry name" value="YVTN repeat-like/Quinoprotein amine dehydrogenase"/>
    <property type="match status" value="3"/>
</dbReference>
<dbReference type="InterPro" id="IPR050358">
    <property type="entry name" value="RSE1/DDB1/CFT1"/>
</dbReference>
<dbReference type="InterPro" id="IPR036322">
    <property type="entry name" value="WD40_repeat_dom_sf"/>
</dbReference>
<evidence type="ECO:0000256" key="15">
    <source>
        <dbReference type="RuleBase" id="RU361277"/>
    </source>
</evidence>
<evidence type="ECO:0000256" key="13">
    <source>
        <dbReference type="ARBA" id="ARBA00055157"/>
    </source>
</evidence>
<evidence type="ECO:0000256" key="6">
    <source>
        <dbReference type="ARBA" id="ARBA00022728"/>
    </source>
</evidence>
<evidence type="ECO:0000256" key="11">
    <source>
        <dbReference type="ARBA" id="ARBA00038266"/>
    </source>
</evidence>
<dbReference type="InterPro" id="IPR036291">
    <property type="entry name" value="NAD(P)-bd_dom_sf"/>
</dbReference>
<evidence type="ECO:0000313" key="22">
    <source>
        <dbReference type="Proteomes" id="UP000636479"/>
    </source>
</evidence>
<evidence type="ECO:0000313" key="21">
    <source>
        <dbReference type="EMBL" id="KAF7315797.1"/>
    </source>
</evidence>
<dbReference type="InterPro" id="IPR004871">
    <property type="entry name" value="RSE1/DDB1/CPSF1_C"/>
</dbReference>
<dbReference type="Pfam" id="PF00107">
    <property type="entry name" value="ADH_zinc_N"/>
    <property type="match status" value="1"/>
</dbReference>
<comment type="function">
    <text evidence="13">Involved in pre-mRNA splicing and cell cycle control.</text>
</comment>
<comment type="subunit">
    <text evidence="3">Associated with the spliceosome.</text>
</comment>
<dbReference type="GO" id="GO:0008380">
    <property type="term" value="P:RNA splicing"/>
    <property type="evidence" value="ECO:0007669"/>
    <property type="project" value="UniProtKB-KW"/>
</dbReference>
<accession>A0A8H6WFH5</accession>
<dbReference type="PROSITE" id="PS00059">
    <property type="entry name" value="ADH_ZINC"/>
    <property type="match status" value="1"/>
</dbReference>
<dbReference type="InterPro" id="IPR047109">
    <property type="entry name" value="CAD-like"/>
</dbReference>
<evidence type="ECO:0000259" key="18">
    <source>
        <dbReference type="Pfam" id="PF08240"/>
    </source>
</evidence>
<sequence length="1536" mass="169156">MTVEAIVFKGSQNGIVQGRTVLETPTGTQVLVRVTHSGICGTDEHHKHDDMVLGHEGVGIVEQTGESVLDLVIGDVVGWGYIHKTCGRCEHCLKGQDNYCRAGAEMYGRSNLHQGSFGSHAVWDESYLFKVPAGLAPEYAAPLMCGGATVFQVIEEFNIRPTDRVGVIALGGLGHMAVQFLAKMGAEVVVFSSTDSKRQEAFHLGAKEFYATKSVERFEGAKSLDHLLVTTSFIPDWTPFLSIIKPKGSIYLLTFDTSNLIFPMLSILVGGLTIQGSVVASRAIHKRMLEFAARNEIKPVIQTFPLNKTGVEEGMRLLREGEPMHLYNLTLQSPSAGSHAIVGNFSGARQQEIILSHGTRLELLRPDVQTGKVATVIATDVFGSIRSLAAFRLTGGTKDYAIVGSDSGRIVILDYDPKTSSFVKLHQETFGKSGARRIVPGQYLATDPKGRAVMISAMEKAKLVYILNRDAAANLTISSPLEAHKANTIVHHIVGLDVGFENPMFAALEVDYTEADQDHTGQAAKDTEKMLTYYELDLGLNHVVRKWSEPTDRRANLLVQVPGGQVATSDRFDGPSGVLVCCEDHIIYRHMDSRQHRVPIPRRKHPLEDPNRTLIIVTAVMHKMRGAFFFLLQSEDGDLYKVTIEHEEEEVRALKIKYFDTIPVASSLCILKSGFLFVASEFGNHYLYQFQKLGDDDNEPEYSSTSYPSFGMANPNFPLPQAFFQPRPLENLVVADELESLNPIIASQVLNVLPNSDSPQIFAACGKGAKSSLRTLRHGLEVEESVSSELPGIPNAVWTIKRQEDDEYDSYIILSFVNGTLVLSIGETIEEVQDTGFLSSAPTIAVQQIGADALLQVHPHGIRHVLPDRRVNEWRVPQGKTIVCATTNKRQVVVALSSAELVYFELDLDGQLNEYQDRKAMGSTVLAMSIAEVPEGRQRTPFLAVGCEDQTVRIVSLDPDTTLEAISLQALTSPASSICIADMLDASINKTQPTMFVNIGLQNGVLLRTVLDPTNGQLTDTRTRFLGTRPIRLVRVQIQRNPGILALSSRSWLNYTYQNLMHFSPLIFENFDYAWSFSAELSPEGLIGITGSTLRIFQITRLGMKLKQDSIPLSYTPRKFITHPNNHYFYMIEADHRVRSPEASAHKLEQLKKQGKKIDSASLDLPPEVYGPIKAPAGTWASCIRIIDPIRAETVSCIYLDNNEAAFSIAILPFAARGGELHLVVGTAADTIVSPRSTSSGFFRVYTFTNGGAGLELLHKTETDDVPLALLGFQGRLAAGVGKALRIYEIGKKKLLRKVENKTFGSTIVSLNTQGSRLIVGDMQESVSFVVYKPPENRLLTFADDNQPRWVTAVAMVDYNTVAIGDRFGNVFINRLDPKISEQVDDDPTGAGIIHEKAQLMGAPHKTKMLAHFHVGDMITSIHKVSMVAGGREILLYTCLHGTIGILVPFVSKEDVDLLSTLEQHMRTEQSSLVGREQLSWRGYYVPVKAVVDGDLCENFARLPTTKQSAIGGELDRTVGEVLKKLEQLRTTSSGF</sequence>
<dbReference type="Proteomes" id="UP000636479">
    <property type="component" value="Unassembled WGS sequence"/>
</dbReference>
<dbReference type="InterPro" id="IPR013154">
    <property type="entry name" value="ADH-like_N"/>
</dbReference>
<organism evidence="21 22">
    <name type="scientific">Mycena indigotica</name>
    <dbReference type="NCBI Taxonomy" id="2126181"/>
    <lineage>
        <taxon>Eukaryota</taxon>
        <taxon>Fungi</taxon>
        <taxon>Dikarya</taxon>
        <taxon>Basidiomycota</taxon>
        <taxon>Agaricomycotina</taxon>
        <taxon>Agaricomycetes</taxon>
        <taxon>Agaricomycetidae</taxon>
        <taxon>Agaricales</taxon>
        <taxon>Marasmiineae</taxon>
        <taxon>Mycenaceae</taxon>
        <taxon>Mycena</taxon>
    </lineage>
</organism>
<keyword evidence="7 15" id="KW-0862">Zinc</keyword>
<evidence type="ECO:0000259" key="19">
    <source>
        <dbReference type="Pfam" id="PF10433"/>
    </source>
</evidence>
<feature type="domain" description="Alcohol dehydrogenase-like N-terminal" evidence="18">
    <location>
        <begin position="28"/>
        <end position="132"/>
    </location>
</feature>
<keyword evidence="5 15" id="KW-0479">Metal-binding</keyword>
<dbReference type="Gene3D" id="3.90.180.10">
    <property type="entry name" value="Medium-chain alcohol dehydrogenases, catalytic domain"/>
    <property type="match status" value="1"/>
</dbReference>
<comment type="caution">
    <text evidence="21">The sequence shown here is derived from an EMBL/GenBank/DDBJ whole genome shotgun (WGS) entry which is preliminary data.</text>
</comment>
<dbReference type="Pfam" id="PF08240">
    <property type="entry name" value="ADH_N"/>
    <property type="match status" value="1"/>
</dbReference>
<evidence type="ECO:0000256" key="1">
    <source>
        <dbReference type="ARBA" id="ARBA00001947"/>
    </source>
</evidence>
<keyword evidence="9" id="KW-0508">mRNA splicing</keyword>
<dbReference type="SUPFAM" id="SSF51735">
    <property type="entry name" value="NAD(P)-binding Rossmann-fold domains"/>
    <property type="match status" value="1"/>
</dbReference>
<dbReference type="Pfam" id="PF03178">
    <property type="entry name" value="CPSF_A"/>
    <property type="match status" value="1"/>
</dbReference>
<comment type="subcellular location">
    <subcellularLocation>
        <location evidence="2">Nucleus</location>
    </subcellularLocation>
</comment>
<name>A0A8H6WFH5_9AGAR</name>
<evidence type="ECO:0000256" key="8">
    <source>
        <dbReference type="ARBA" id="ARBA00023002"/>
    </source>
</evidence>
<dbReference type="InterPro" id="IPR013149">
    <property type="entry name" value="ADH-like_C"/>
</dbReference>
<dbReference type="EMBL" id="JACAZF010000001">
    <property type="protein sequence ID" value="KAF7315797.1"/>
    <property type="molecule type" value="Genomic_DNA"/>
</dbReference>
<evidence type="ECO:0000259" key="16">
    <source>
        <dbReference type="Pfam" id="PF00107"/>
    </source>
</evidence>
<dbReference type="GO" id="GO:0016616">
    <property type="term" value="F:oxidoreductase activity, acting on the CH-OH group of donors, NAD or NADP as acceptor"/>
    <property type="evidence" value="ECO:0007669"/>
    <property type="project" value="InterPro"/>
</dbReference>
<keyword evidence="4" id="KW-0507">mRNA processing</keyword>
<dbReference type="CDD" id="cd05283">
    <property type="entry name" value="CAD1"/>
    <property type="match status" value="1"/>
</dbReference>
<evidence type="ECO:0000259" key="17">
    <source>
        <dbReference type="Pfam" id="PF03178"/>
    </source>
</evidence>
<dbReference type="FunFam" id="2.130.10.10:FF:001143">
    <property type="entry name" value="Pre-mRNA-splicing factor rse-1, putative"/>
    <property type="match status" value="1"/>
</dbReference>
<dbReference type="GeneID" id="59340426"/>
<dbReference type="OrthoDB" id="436637at2759"/>
<dbReference type="GO" id="GO:0005681">
    <property type="term" value="C:spliceosomal complex"/>
    <property type="evidence" value="ECO:0007669"/>
    <property type="project" value="UniProtKB-KW"/>
</dbReference>
<dbReference type="FunFam" id="3.40.50.720:FF:000022">
    <property type="entry name" value="Cinnamyl alcohol dehydrogenase"/>
    <property type="match status" value="1"/>
</dbReference>
<dbReference type="InterPro" id="IPR002328">
    <property type="entry name" value="ADH_Zn_CS"/>
</dbReference>
<evidence type="ECO:0000256" key="9">
    <source>
        <dbReference type="ARBA" id="ARBA00023187"/>
    </source>
</evidence>
<feature type="domain" description="Alcohol dehydrogenase-like C-terminal" evidence="16">
    <location>
        <begin position="172"/>
        <end position="293"/>
    </location>
</feature>
<dbReference type="SUPFAM" id="SSF50129">
    <property type="entry name" value="GroES-like"/>
    <property type="match status" value="1"/>
</dbReference>
<feature type="domain" description="RSE1/DDB1/CPSF1 second beta-propeller" evidence="20">
    <location>
        <begin position="783"/>
        <end position="1099"/>
    </location>
</feature>
<comment type="similarity">
    <text evidence="15">Belongs to the zinc-containing alcohol dehydrogenase family.</text>
</comment>
<keyword evidence="8" id="KW-0560">Oxidoreductase</keyword>
<dbReference type="Pfam" id="PF23726">
    <property type="entry name" value="Beta-prop_RSE1_2nd"/>
    <property type="match status" value="1"/>
</dbReference>
<gene>
    <name evidence="21" type="ORF">MIND_00095800</name>
</gene>
<dbReference type="InterPro" id="IPR018846">
    <property type="entry name" value="Beta-prop_RSE1/DDB1/CPSF1_1st"/>
</dbReference>
<evidence type="ECO:0000256" key="3">
    <source>
        <dbReference type="ARBA" id="ARBA00011524"/>
    </source>
</evidence>
<dbReference type="GO" id="GO:0003676">
    <property type="term" value="F:nucleic acid binding"/>
    <property type="evidence" value="ECO:0007669"/>
    <property type="project" value="InterPro"/>
</dbReference>
<evidence type="ECO:0000256" key="2">
    <source>
        <dbReference type="ARBA" id="ARBA00004123"/>
    </source>
</evidence>
<feature type="domain" description="RSE1/DDB1/CPSF1 C-terminal" evidence="17">
    <location>
        <begin position="1181"/>
        <end position="1501"/>
    </location>
</feature>
<keyword evidence="22" id="KW-1185">Reference proteome</keyword>
<dbReference type="InterPro" id="IPR011032">
    <property type="entry name" value="GroES-like_sf"/>
</dbReference>
<evidence type="ECO:0000259" key="20">
    <source>
        <dbReference type="Pfam" id="PF23726"/>
    </source>
</evidence>
<dbReference type="RefSeq" id="XP_037225820.1">
    <property type="nucleotide sequence ID" value="XM_037357910.1"/>
</dbReference>
<evidence type="ECO:0000256" key="14">
    <source>
        <dbReference type="ARBA" id="ARBA00068521"/>
    </source>
</evidence>
<keyword evidence="10" id="KW-0539">Nucleus</keyword>
<dbReference type="PANTHER" id="PTHR10644">
    <property type="entry name" value="DNA REPAIR/RNA PROCESSING CPSF FAMILY"/>
    <property type="match status" value="1"/>
</dbReference>
<dbReference type="Gene3D" id="3.40.50.720">
    <property type="entry name" value="NAD(P)-binding Rossmann-like Domain"/>
    <property type="match status" value="1"/>
</dbReference>
<dbReference type="GO" id="GO:0008270">
    <property type="term" value="F:zinc ion binding"/>
    <property type="evidence" value="ECO:0007669"/>
    <property type="project" value="InterPro"/>
</dbReference>
<comment type="cofactor">
    <cofactor evidence="1 15">
        <name>Zn(2+)</name>
        <dbReference type="ChEBI" id="CHEBI:29105"/>
    </cofactor>
</comment>
<dbReference type="InterPro" id="IPR058543">
    <property type="entry name" value="Beta-prop_RSE1/DDB1/CPSF1_2nd"/>
</dbReference>
<comment type="similarity">
    <text evidence="11">Belongs to the RSE1 family.</text>
</comment>
<proteinExistence type="inferred from homology"/>
<evidence type="ECO:0000256" key="4">
    <source>
        <dbReference type="ARBA" id="ARBA00022664"/>
    </source>
</evidence>
<evidence type="ECO:0000256" key="10">
    <source>
        <dbReference type="ARBA" id="ARBA00023242"/>
    </source>
</evidence>
<dbReference type="Pfam" id="PF10433">
    <property type="entry name" value="Beta-prop_RSE1_1st"/>
    <property type="match status" value="1"/>
</dbReference>
<protein>
    <recommendedName>
        <fullName evidence="12">Pre-mRNA-splicing factor RSE1</fullName>
    </recommendedName>
    <alternativeName>
        <fullName evidence="14">Pre-mRNA-splicing factor rse1</fullName>
    </alternativeName>
</protein>
<keyword evidence="6" id="KW-0747">Spliceosome</keyword>
<dbReference type="SUPFAM" id="SSF50978">
    <property type="entry name" value="WD40 repeat-like"/>
    <property type="match status" value="1"/>
</dbReference>
<reference evidence="21" key="1">
    <citation type="submission" date="2020-05" db="EMBL/GenBank/DDBJ databases">
        <title>Mycena genomes resolve the evolution of fungal bioluminescence.</title>
        <authorList>
            <person name="Tsai I.J."/>
        </authorList>
    </citation>
    <scope>NUCLEOTIDE SEQUENCE</scope>
    <source>
        <strain evidence="21">171206Taipei</strain>
    </source>
</reference>
<dbReference type="FunFam" id="2.130.10.10:FF:000068">
    <property type="entry name" value="Pre-mRNA-splicing factor rse1, variant"/>
    <property type="match status" value="1"/>
</dbReference>